<feature type="non-terminal residue" evidence="2">
    <location>
        <position position="66"/>
    </location>
</feature>
<protein>
    <submittedName>
        <fullName evidence="2">Transporter</fullName>
    </submittedName>
</protein>
<name>A0A1Y2JZP3_BRAJP</name>
<accession>A0A1Y2JZP3</accession>
<dbReference type="AlphaFoldDB" id="A0A1Y2JZP3"/>
<keyword evidence="1" id="KW-1133">Transmembrane helix</keyword>
<proteinExistence type="predicted"/>
<reference evidence="2 3" key="1">
    <citation type="submission" date="2017-03" db="EMBL/GenBank/DDBJ databases">
        <title>Whole genome sequences of fourteen strains of Bradyrhizobium canariense and one strain of Bradyrhizobium japonicum isolated from Lupinus (Papilionoideae: Genisteae) species in Algeria.</title>
        <authorList>
            <person name="Crovadore J."/>
            <person name="Chekireb D."/>
            <person name="Brachmann A."/>
            <person name="Chablais R."/>
            <person name="Cochard B."/>
            <person name="Lefort F."/>
        </authorList>
    </citation>
    <scope>NUCLEOTIDE SEQUENCE [LARGE SCALE GENOMIC DNA]</scope>
    <source>
        <strain evidence="2 3">UBMA197</strain>
    </source>
</reference>
<comment type="caution">
    <text evidence="2">The sequence shown here is derived from an EMBL/GenBank/DDBJ whole genome shotgun (WGS) entry which is preliminary data.</text>
</comment>
<dbReference type="Proteomes" id="UP000193335">
    <property type="component" value="Unassembled WGS sequence"/>
</dbReference>
<gene>
    <name evidence="2" type="ORF">BSZ19_00205</name>
</gene>
<evidence type="ECO:0000256" key="1">
    <source>
        <dbReference type="SAM" id="Phobius"/>
    </source>
</evidence>
<feature type="transmembrane region" description="Helical" evidence="1">
    <location>
        <begin position="30"/>
        <end position="49"/>
    </location>
</feature>
<dbReference type="EMBL" id="NAFL01000049">
    <property type="protein sequence ID" value="OSJ37228.1"/>
    <property type="molecule type" value="Genomic_DNA"/>
</dbReference>
<sequence>MLTVFAALVPVFLLIVLGFGLRRALMKQDIMWIGVENLVYYVLFPALLIHSLARANLKSVPILGVG</sequence>
<keyword evidence="1" id="KW-0472">Membrane</keyword>
<organism evidence="2 3">
    <name type="scientific">Bradyrhizobium japonicum</name>
    <dbReference type="NCBI Taxonomy" id="375"/>
    <lineage>
        <taxon>Bacteria</taxon>
        <taxon>Pseudomonadati</taxon>
        <taxon>Pseudomonadota</taxon>
        <taxon>Alphaproteobacteria</taxon>
        <taxon>Hyphomicrobiales</taxon>
        <taxon>Nitrobacteraceae</taxon>
        <taxon>Bradyrhizobium</taxon>
    </lineage>
</organism>
<evidence type="ECO:0000313" key="2">
    <source>
        <dbReference type="EMBL" id="OSJ37228.1"/>
    </source>
</evidence>
<keyword evidence="1" id="KW-0812">Transmembrane</keyword>
<evidence type="ECO:0000313" key="3">
    <source>
        <dbReference type="Proteomes" id="UP000193335"/>
    </source>
</evidence>